<dbReference type="PROSITE" id="PS00463">
    <property type="entry name" value="ZN2_CY6_FUNGAL_1"/>
    <property type="match status" value="1"/>
</dbReference>
<dbReference type="PANTHER" id="PTHR47785">
    <property type="entry name" value="ZN(II)2CYS6 TRANSCRIPTION FACTOR (EUROFUNG)-RELATED-RELATED"/>
    <property type="match status" value="1"/>
</dbReference>
<evidence type="ECO:0000259" key="3">
    <source>
        <dbReference type="PROSITE" id="PS50048"/>
    </source>
</evidence>
<evidence type="ECO:0000313" key="5">
    <source>
        <dbReference type="Proteomes" id="UP000030651"/>
    </source>
</evidence>
<feature type="compositionally biased region" description="Polar residues" evidence="2">
    <location>
        <begin position="1"/>
        <end position="27"/>
    </location>
</feature>
<dbReference type="GO" id="GO:0000981">
    <property type="term" value="F:DNA-binding transcription factor activity, RNA polymerase II-specific"/>
    <property type="evidence" value="ECO:0007669"/>
    <property type="project" value="InterPro"/>
</dbReference>
<feature type="domain" description="Zn(2)-C6 fungal-type" evidence="3">
    <location>
        <begin position="60"/>
        <end position="90"/>
    </location>
</feature>
<organism evidence="4 5">
    <name type="scientific">Pestalotiopsis fici (strain W106-1 / CGMCC3.15140)</name>
    <dbReference type="NCBI Taxonomy" id="1229662"/>
    <lineage>
        <taxon>Eukaryota</taxon>
        <taxon>Fungi</taxon>
        <taxon>Dikarya</taxon>
        <taxon>Ascomycota</taxon>
        <taxon>Pezizomycotina</taxon>
        <taxon>Sordariomycetes</taxon>
        <taxon>Xylariomycetidae</taxon>
        <taxon>Amphisphaeriales</taxon>
        <taxon>Sporocadaceae</taxon>
        <taxon>Pestalotiopsis</taxon>
    </lineage>
</organism>
<dbReference type="GO" id="GO:0008270">
    <property type="term" value="F:zinc ion binding"/>
    <property type="evidence" value="ECO:0007669"/>
    <property type="project" value="InterPro"/>
</dbReference>
<dbReference type="SMART" id="SM00066">
    <property type="entry name" value="GAL4"/>
    <property type="match status" value="1"/>
</dbReference>
<dbReference type="HOGENOM" id="CLU_004835_2_0_1"/>
<feature type="region of interest" description="Disordered" evidence="2">
    <location>
        <begin position="437"/>
        <end position="467"/>
    </location>
</feature>
<evidence type="ECO:0000256" key="1">
    <source>
        <dbReference type="ARBA" id="ARBA00023242"/>
    </source>
</evidence>
<feature type="region of interest" description="Disordered" evidence="2">
    <location>
        <begin position="141"/>
        <end position="163"/>
    </location>
</feature>
<keyword evidence="5" id="KW-1185">Reference proteome</keyword>
<dbReference type="RefSeq" id="XP_007828342.1">
    <property type="nucleotide sequence ID" value="XM_007830151.1"/>
</dbReference>
<name>W3XQG0_PESFW</name>
<dbReference type="PANTHER" id="PTHR47785:SF5">
    <property type="entry name" value="ZN(II)2CYS6 TRANSCRIPTION FACTOR (EUROFUNG)"/>
    <property type="match status" value="1"/>
</dbReference>
<dbReference type="EMBL" id="KI912109">
    <property type="protein sequence ID" value="ETS87742.1"/>
    <property type="molecule type" value="Genomic_DNA"/>
</dbReference>
<dbReference type="AlphaFoldDB" id="W3XQG0"/>
<dbReference type="InterPro" id="IPR001138">
    <property type="entry name" value="Zn2Cys6_DnaBD"/>
</dbReference>
<reference evidence="5" key="1">
    <citation type="journal article" date="2015" name="BMC Genomics">
        <title>Genomic and transcriptomic analysis of the endophytic fungus Pestalotiopsis fici reveals its lifestyle and high potential for synthesis of natural products.</title>
        <authorList>
            <person name="Wang X."/>
            <person name="Zhang X."/>
            <person name="Liu L."/>
            <person name="Xiang M."/>
            <person name="Wang W."/>
            <person name="Sun X."/>
            <person name="Che Y."/>
            <person name="Guo L."/>
            <person name="Liu G."/>
            <person name="Guo L."/>
            <person name="Wang C."/>
            <person name="Yin W.B."/>
            <person name="Stadler M."/>
            <person name="Zhang X."/>
            <person name="Liu X."/>
        </authorList>
    </citation>
    <scope>NUCLEOTIDE SEQUENCE [LARGE SCALE GENOMIC DNA]</scope>
    <source>
        <strain evidence="5">W106-1 / CGMCC3.15140</strain>
    </source>
</reference>
<dbReference type="CDD" id="cd12148">
    <property type="entry name" value="fungal_TF_MHR"/>
    <property type="match status" value="1"/>
</dbReference>
<dbReference type="Pfam" id="PF00172">
    <property type="entry name" value="Zn_clus"/>
    <property type="match status" value="1"/>
</dbReference>
<dbReference type="InterPro" id="IPR036864">
    <property type="entry name" value="Zn2-C6_fun-type_DNA-bd_sf"/>
</dbReference>
<dbReference type="InParanoid" id="W3XQG0"/>
<proteinExistence type="predicted"/>
<evidence type="ECO:0000313" key="4">
    <source>
        <dbReference type="EMBL" id="ETS87742.1"/>
    </source>
</evidence>
<evidence type="ECO:0000256" key="2">
    <source>
        <dbReference type="SAM" id="MobiDB-lite"/>
    </source>
</evidence>
<keyword evidence="1" id="KW-0539">Nucleus</keyword>
<dbReference type="Proteomes" id="UP000030651">
    <property type="component" value="Unassembled WGS sequence"/>
</dbReference>
<dbReference type="OrthoDB" id="4356994at2759"/>
<sequence>MTEPSPSSHVRSVTASPNLQLPGTTPPTARKRARSEGNGNGNFDQRQQPQPERKKRAPVACRMCKNRKIKCSNDRPKCLSCVRLQCDCLYPEDANRSLGEEPLPRILGALEEILARLPDLTRSVPFPSALYNAPHPEARLAIPTGSGSSHETELSNSTAEESFLSLPNDVSRNTSLEEVLRWPVFSSNATTATPQLSGLLMADEESGVGDSSDAYRKNAWHVLDNTRILLRVNQFLANVNIKNPILDRHTLLKDAMLLTETGLSWDARSCLVLIACALGAISTAFEPGPATTDGILRSRSDFDSQSRVEAESYYQSAQRRLGLLTRGLRASQCHLLSGIYCMYTLRPIEAWHSFYQASTLCLVHLKLRGSSHCGGNLAEFSDAQKSLEQRLFWSCLKSECEMLLELPLPQSSLYTIESPGMFPSPPPQETIEAAIKGPELDGRPPTRSPALNSLYPSHHPPSPSTPRDLVSLHHQSWFYYLTEISLLRLNNRIIRAFYSADSTTWTRMNVIDMCNEAHACERQLQQWVESLPHSIRFDETDPNPGEHSELQHMTWRRYVKIKRLLYRPFLYRLAHADHQDGVLHQLVQPYAEKCVLACVQPATYIGLRHRHHGTWFGCRESALSALILLAAQSTGVLTAMGLEAQSEQFIHLYIAHLKFWQEESVDIKVISEIIQRMCQESLSQSVSSG</sequence>
<dbReference type="CDD" id="cd00067">
    <property type="entry name" value="GAL4"/>
    <property type="match status" value="1"/>
</dbReference>
<dbReference type="OMA" id="CIMAIVK"/>
<feature type="region of interest" description="Disordered" evidence="2">
    <location>
        <begin position="1"/>
        <end position="59"/>
    </location>
</feature>
<dbReference type="Gene3D" id="4.10.240.10">
    <property type="entry name" value="Zn(2)-C6 fungal-type DNA-binding domain"/>
    <property type="match status" value="1"/>
</dbReference>
<dbReference type="KEGG" id="pfy:PFICI_01570"/>
<dbReference type="PROSITE" id="PS50048">
    <property type="entry name" value="ZN2_CY6_FUNGAL_2"/>
    <property type="match status" value="1"/>
</dbReference>
<protein>
    <recommendedName>
        <fullName evidence="3">Zn(2)-C6 fungal-type domain-containing protein</fullName>
    </recommendedName>
</protein>
<dbReference type="GeneID" id="19266583"/>
<dbReference type="eggNOG" id="ENOG502QR47">
    <property type="taxonomic scope" value="Eukaryota"/>
</dbReference>
<dbReference type="SUPFAM" id="SSF57701">
    <property type="entry name" value="Zn2/Cys6 DNA-binding domain"/>
    <property type="match status" value="1"/>
</dbReference>
<dbReference type="InterPro" id="IPR053181">
    <property type="entry name" value="EcdB-like_regulator"/>
</dbReference>
<accession>W3XQG0</accession>
<gene>
    <name evidence="4" type="ORF">PFICI_01570</name>
</gene>
<feature type="compositionally biased region" description="Polar residues" evidence="2">
    <location>
        <begin position="145"/>
        <end position="160"/>
    </location>
</feature>